<feature type="compositionally biased region" description="Basic residues" evidence="1">
    <location>
        <begin position="358"/>
        <end position="371"/>
    </location>
</feature>
<dbReference type="Proteomes" id="UP000685013">
    <property type="component" value="Chromosome 4"/>
</dbReference>
<feature type="compositionally biased region" description="Basic and acidic residues" evidence="1">
    <location>
        <begin position="318"/>
        <end position="330"/>
    </location>
</feature>
<keyword evidence="3" id="KW-1185">Reference proteome</keyword>
<evidence type="ECO:0000313" key="3">
    <source>
        <dbReference type="Proteomes" id="UP000685013"/>
    </source>
</evidence>
<comment type="caution">
    <text evidence="2">The sequence shown here is derived from an EMBL/GenBank/DDBJ whole genome shotgun (WGS) entry which is preliminary data.</text>
</comment>
<reference evidence="2 3" key="1">
    <citation type="journal article" date="2021" name="Hortic Res">
        <title>The domestication of Cucurbita argyrosperma as revealed by the genome of its wild relative.</title>
        <authorList>
            <person name="Barrera-Redondo J."/>
            <person name="Sanchez-de la Vega G."/>
            <person name="Aguirre-Liguori J.A."/>
            <person name="Castellanos-Morales G."/>
            <person name="Gutierrez-Guerrero Y.T."/>
            <person name="Aguirre-Dugua X."/>
            <person name="Aguirre-Planter E."/>
            <person name="Tenaillon M.I."/>
            <person name="Lira-Saade R."/>
            <person name="Eguiarte L.E."/>
        </authorList>
    </citation>
    <scope>NUCLEOTIDE SEQUENCE [LARGE SCALE GENOMIC DNA]</scope>
    <source>
        <strain evidence="2">JBR-2021</strain>
    </source>
</reference>
<feature type="compositionally biased region" description="Basic and acidic residues" evidence="1">
    <location>
        <begin position="124"/>
        <end position="137"/>
    </location>
</feature>
<dbReference type="AlphaFoldDB" id="A0AAV6NRG9"/>
<proteinExistence type="predicted"/>
<feature type="region of interest" description="Disordered" evidence="1">
    <location>
        <begin position="51"/>
        <end position="371"/>
    </location>
</feature>
<gene>
    <name evidence="2" type="ORF">SDJN03_07007</name>
</gene>
<evidence type="ECO:0000313" key="2">
    <source>
        <dbReference type="EMBL" id="KAG6601774.1"/>
    </source>
</evidence>
<feature type="compositionally biased region" description="Polar residues" evidence="1">
    <location>
        <begin position="337"/>
        <end position="354"/>
    </location>
</feature>
<accession>A0AAV6NRG9</accession>
<feature type="non-terminal residue" evidence="2">
    <location>
        <position position="1"/>
    </location>
</feature>
<feature type="compositionally biased region" description="Basic and acidic residues" evidence="1">
    <location>
        <begin position="293"/>
        <end position="308"/>
    </location>
</feature>
<sequence length="371" mass="40865">MDDAVKEKEEANHLCLAPFFEVTSSVNKNQSLLYSIANLWPRTRVWERREIRRRRGRRGGGPSSTPPGKEAKGGRRAQVRGAGGARSGSRAQRPRGDRERTKRGRQGSLGRREAALGPLARGAGDGKRERTTAEKTDTAQQRRKQRPRARGVAGTGTSRQGQGREGGGERDPDRPGDPERPARNGEIRPQRPKEKVPRETRAARDRRTQERRATAQESPRGKSKAEKHKHAGGARPPTADPGHGGGRVGEPGSKPWRTHKSQMTEGRRGSETGIPRRTLGGKQQRTATGQRHRACETQREKHGPEQRESRRKKGLKGGKAESNSRQRDVSRTGNGGSHTQPHAGQAQGANTTVAIRTVRPRGVAKRRERGH</sequence>
<organism evidence="2 3">
    <name type="scientific">Cucurbita argyrosperma subsp. sororia</name>
    <dbReference type="NCBI Taxonomy" id="37648"/>
    <lineage>
        <taxon>Eukaryota</taxon>
        <taxon>Viridiplantae</taxon>
        <taxon>Streptophyta</taxon>
        <taxon>Embryophyta</taxon>
        <taxon>Tracheophyta</taxon>
        <taxon>Spermatophyta</taxon>
        <taxon>Magnoliopsida</taxon>
        <taxon>eudicotyledons</taxon>
        <taxon>Gunneridae</taxon>
        <taxon>Pentapetalae</taxon>
        <taxon>rosids</taxon>
        <taxon>fabids</taxon>
        <taxon>Cucurbitales</taxon>
        <taxon>Cucurbitaceae</taxon>
        <taxon>Cucurbiteae</taxon>
        <taxon>Cucurbita</taxon>
    </lineage>
</organism>
<feature type="compositionally biased region" description="Basic and acidic residues" evidence="1">
    <location>
        <begin position="166"/>
        <end position="224"/>
    </location>
</feature>
<dbReference type="EMBL" id="JAGKQH010000004">
    <property type="protein sequence ID" value="KAG6601774.1"/>
    <property type="molecule type" value="Genomic_DNA"/>
</dbReference>
<protein>
    <submittedName>
        <fullName evidence="2">Uncharacterized protein</fullName>
    </submittedName>
</protein>
<evidence type="ECO:0000256" key="1">
    <source>
        <dbReference type="SAM" id="MobiDB-lite"/>
    </source>
</evidence>
<name>A0AAV6NRG9_9ROSI</name>